<keyword evidence="2" id="KW-1185">Reference proteome</keyword>
<dbReference type="InterPro" id="IPR002347">
    <property type="entry name" value="SDR_fam"/>
</dbReference>
<dbReference type="Proteomes" id="UP000537522">
    <property type="component" value="Unassembled WGS sequence"/>
</dbReference>
<gene>
    <name evidence="1" type="primary">Sdr16c5_1</name>
    <name evidence="1" type="ORF">CHATOR_R09852</name>
</gene>
<sequence>SYFLHTHTHTHTQKKKHFCWGNRIGLITGAANGTGRQIALSFAPLGAPLALWDIDEEGNKERSRLARKNGAKRVFAYHCDCSSREEVYEQANKVRREVGDVTILINNASILLAKKFCVLEIDFLIFDISSCIGIYVSLTCKAFLPAMITCNHRHLASVASAAGFLGAYRMTDYSGSKCAVIGMMEAFNSELYHTRKHSIKTTIICPSFVKTELARGFQTQNQLLLPVYDAEHITSKIMDAIQKEKLHLLMPLILRFFGLKM</sequence>
<dbReference type="PRINTS" id="PR00081">
    <property type="entry name" value="GDHRDH"/>
</dbReference>
<dbReference type="PANTHER" id="PTHR24322:SF749">
    <property type="entry name" value="EPIDERMAL RETINOL DEHYDROGENASE 2"/>
    <property type="match status" value="1"/>
</dbReference>
<reference evidence="1 2" key="1">
    <citation type="submission" date="2019-09" db="EMBL/GenBank/DDBJ databases">
        <title>Bird 10,000 Genomes (B10K) Project - Family phase.</title>
        <authorList>
            <person name="Zhang G."/>
        </authorList>
    </citation>
    <scope>NUCLEOTIDE SEQUENCE [LARGE SCALE GENOMIC DNA]</scope>
    <source>
        <strain evidence="1">B10K-DU-011-36</strain>
        <tissue evidence="1">Muscle</tissue>
    </source>
</reference>
<dbReference type="Pfam" id="PF00106">
    <property type="entry name" value="adh_short"/>
    <property type="match status" value="1"/>
</dbReference>
<dbReference type="GO" id="GO:0016616">
    <property type="term" value="F:oxidoreductase activity, acting on the CH-OH group of donors, NAD or NADP as acceptor"/>
    <property type="evidence" value="ECO:0007669"/>
    <property type="project" value="TreeGrafter"/>
</dbReference>
<organism evidence="1 2">
    <name type="scientific">Chauna torquata</name>
    <name type="common">Southern screamer</name>
    <dbReference type="NCBI Taxonomy" id="30388"/>
    <lineage>
        <taxon>Eukaryota</taxon>
        <taxon>Metazoa</taxon>
        <taxon>Chordata</taxon>
        <taxon>Craniata</taxon>
        <taxon>Vertebrata</taxon>
        <taxon>Euteleostomi</taxon>
        <taxon>Archelosauria</taxon>
        <taxon>Archosauria</taxon>
        <taxon>Dinosauria</taxon>
        <taxon>Saurischia</taxon>
        <taxon>Theropoda</taxon>
        <taxon>Coelurosauria</taxon>
        <taxon>Aves</taxon>
        <taxon>Neognathae</taxon>
        <taxon>Galloanserae</taxon>
        <taxon>Anseriformes</taxon>
        <taxon>Anhimidae</taxon>
        <taxon>Chauna</taxon>
    </lineage>
</organism>
<dbReference type="InterPro" id="IPR036291">
    <property type="entry name" value="NAD(P)-bd_dom_sf"/>
</dbReference>
<accession>A0A7L0JS53</accession>
<feature type="non-terminal residue" evidence="1">
    <location>
        <position position="261"/>
    </location>
</feature>
<dbReference type="SUPFAM" id="SSF51735">
    <property type="entry name" value="NAD(P)-binding Rossmann-fold domains"/>
    <property type="match status" value="1"/>
</dbReference>
<dbReference type="EMBL" id="VXAL01004716">
    <property type="protein sequence ID" value="NXK47030.1"/>
    <property type="molecule type" value="Genomic_DNA"/>
</dbReference>
<feature type="non-terminal residue" evidence="1">
    <location>
        <position position="1"/>
    </location>
</feature>
<dbReference type="Gene3D" id="3.40.50.720">
    <property type="entry name" value="NAD(P)-binding Rossmann-like Domain"/>
    <property type="match status" value="1"/>
</dbReference>
<proteinExistence type="predicted"/>
<name>A0A7L0JS53_CHATO</name>
<comment type="caution">
    <text evidence="1">The sequence shown here is derived from an EMBL/GenBank/DDBJ whole genome shotgun (WGS) entry which is preliminary data.</text>
</comment>
<dbReference type="PANTHER" id="PTHR24322">
    <property type="entry name" value="PKSB"/>
    <property type="match status" value="1"/>
</dbReference>
<evidence type="ECO:0000313" key="1">
    <source>
        <dbReference type="EMBL" id="NXK47030.1"/>
    </source>
</evidence>
<dbReference type="AlphaFoldDB" id="A0A7L0JS53"/>
<protein>
    <submittedName>
        <fullName evidence="1">RDHE2 dehydrogenase</fullName>
    </submittedName>
</protein>
<dbReference type="GO" id="GO:0005811">
    <property type="term" value="C:lipid droplet"/>
    <property type="evidence" value="ECO:0007669"/>
    <property type="project" value="TreeGrafter"/>
</dbReference>
<evidence type="ECO:0000313" key="2">
    <source>
        <dbReference type="Proteomes" id="UP000537522"/>
    </source>
</evidence>